<sequence>MYLIAEIGQAHDGSLGMLYAYVDAVAKTGVDAIKFQTHIAHAESSEFEPFRVKFSKQDLTRYEYWERMSFTQEQWNKIGEYTKSKGLDFISSPFSNAAVDVLEEAGVEKYKIGSGEVTNFLLLEKVAQTQKSVIISSGMSSYTELDAAVQFLLERKVDLSILQCTTAYPTQPEQYGLNVITELHQRYPDLKIGFSDHSGTTAAGIAATALGAEILEFHVVFHKQMFGPDVNASLTLEETSALVKATQTICTALKNPIDKANHYEFSSLKAIFEKSLAVNKYLPKGHILRFEDLEAKKPKNKGIDASNYLSVIGKKLNRDLDAWSFLNKTDLN</sequence>
<proteinExistence type="predicted"/>
<evidence type="ECO:0000313" key="3">
    <source>
        <dbReference type="Proteomes" id="UP000599688"/>
    </source>
</evidence>
<dbReference type="InterPro" id="IPR057736">
    <property type="entry name" value="SAF_PseI/NeuA/NeuB"/>
</dbReference>
<dbReference type="RefSeq" id="WP_188405712.1">
    <property type="nucleotide sequence ID" value="NZ_BMGL01000005.1"/>
</dbReference>
<dbReference type="InterPro" id="IPR013132">
    <property type="entry name" value="PseI/NeuA/B-like_N"/>
</dbReference>
<evidence type="ECO:0000259" key="1">
    <source>
        <dbReference type="PROSITE" id="PS50844"/>
    </source>
</evidence>
<organism evidence="2 3">
    <name type="scientific">Psychroflexus salis</name>
    <dbReference type="NCBI Taxonomy" id="1526574"/>
    <lineage>
        <taxon>Bacteria</taxon>
        <taxon>Pseudomonadati</taxon>
        <taxon>Bacteroidota</taxon>
        <taxon>Flavobacteriia</taxon>
        <taxon>Flavobacteriales</taxon>
        <taxon>Flavobacteriaceae</taxon>
        <taxon>Psychroflexus</taxon>
    </lineage>
</organism>
<dbReference type="CDD" id="cd11615">
    <property type="entry name" value="SAF_NeuB_like"/>
    <property type="match status" value="1"/>
</dbReference>
<dbReference type="GO" id="GO:0016051">
    <property type="term" value="P:carbohydrate biosynthetic process"/>
    <property type="evidence" value="ECO:0007669"/>
    <property type="project" value="InterPro"/>
</dbReference>
<dbReference type="Pfam" id="PF03102">
    <property type="entry name" value="NeuB"/>
    <property type="match status" value="1"/>
</dbReference>
<dbReference type="PROSITE" id="PS50844">
    <property type="entry name" value="AFP_LIKE"/>
    <property type="match status" value="1"/>
</dbReference>
<gene>
    <name evidence="2" type="primary">neuB</name>
    <name evidence="2" type="ORF">GCM10010831_10040</name>
</gene>
<dbReference type="Gene3D" id="3.20.20.70">
    <property type="entry name" value="Aldolase class I"/>
    <property type="match status" value="1"/>
</dbReference>
<dbReference type="SUPFAM" id="SSF51569">
    <property type="entry name" value="Aldolase"/>
    <property type="match status" value="1"/>
</dbReference>
<evidence type="ECO:0000313" key="2">
    <source>
        <dbReference type="EMBL" id="GGE10510.1"/>
    </source>
</evidence>
<dbReference type="InterPro" id="IPR051690">
    <property type="entry name" value="PseI-like"/>
</dbReference>
<dbReference type="InterPro" id="IPR013785">
    <property type="entry name" value="Aldolase_TIM"/>
</dbReference>
<dbReference type="GO" id="GO:0047444">
    <property type="term" value="F:N-acylneuraminate-9-phosphate synthase activity"/>
    <property type="evidence" value="ECO:0007669"/>
    <property type="project" value="TreeGrafter"/>
</dbReference>
<name>A0A917E702_9FLAO</name>
<feature type="domain" description="AFP-like" evidence="1">
    <location>
        <begin position="275"/>
        <end position="332"/>
    </location>
</feature>
<dbReference type="PANTHER" id="PTHR42966">
    <property type="entry name" value="N-ACETYLNEURAMINATE SYNTHASE"/>
    <property type="match status" value="1"/>
</dbReference>
<dbReference type="InterPro" id="IPR006190">
    <property type="entry name" value="SAF_AFP_Neu5Ac"/>
</dbReference>
<accession>A0A917E702</accession>
<dbReference type="InterPro" id="IPR036732">
    <property type="entry name" value="AFP_Neu5c_C_sf"/>
</dbReference>
<dbReference type="SUPFAM" id="SSF51269">
    <property type="entry name" value="AFP III-like domain"/>
    <property type="match status" value="1"/>
</dbReference>
<keyword evidence="3" id="KW-1185">Reference proteome</keyword>
<dbReference type="Proteomes" id="UP000599688">
    <property type="component" value="Unassembled WGS sequence"/>
</dbReference>
<reference evidence="2 3" key="1">
    <citation type="journal article" date="2014" name="Int. J. Syst. Evol. Microbiol.">
        <title>Complete genome sequence of Corynebacterium casei LMG S-19264T (=DSM 44701T), isolated from a smear-ripened cheese.</title>
        <authorList>
            <consortium name="US DOE Joint Genome Institute (JGI-PGF)"/>
            <person name="Walter F."/>
            <person name="Albersmeier A."/>
            <person name="Kalinowski J."/>
            <person name="Ruckert C."/>
        </authorList>
    </citation>
    <scope>NUCLEOTIDE SEQUENCE [LARGE SCALE GENOMIC DNA]</scope>
    <source>
        <strain evidence="2 3">CGMCC 1.12925</strain>
    </source>
</reference>
<protein>
    <submittedName>
        <fullName evidence="2">N-acetylneuraminate synthase</fullName>
    </submittedName>
</protein>
<dbReference type="EMBL" id="BMGL01000005">
    <property type="protein sequence ID" value="GGE10510.1"/>
    <property type="molecule type" value="Genomic_DNA"/>
</dbReference>
<dbReference type="Gene3D" id="3.90.1210.10">
    <property type="entry name" value="Antifreeze-like/N-acetylneuraminic acid synthase C-terminal domain"/>
    <property type="match status" value="1"/>
</dbReference>
<comment type="caution">
    <text evidence="2">The sequence shown here is derived from an EMBL/GenBank/DDBJ whole genome shotgun (WGS) entry which is preliminary data.</text>
</comment>
<dbReference type="PANTHER" id="PTHR42966:SF1">
    <property type="entry name" value="SIALIC ACID SYNTHASE"/>
    <property type="match status" value="1"/>
</dbReference>
<dbReference type="AlphaFoldDB" id="A0A917E702"/>